<comment type="caution">
    <text evidence="5">The sequence shown here is derived from an EMBL/GenBank/DDBJ whole genome shotgun (WGS) entry which is preliminary data.</text>
</comment>
<feature type="domain" description="HTH tetR-type" evidence="4">
    <location>
        <begin position="15"/>
        <end position="75"/>
    </location>
</feature>
<dbReference type="GO" id="GO:0000976">
    <property type="term" value="F:transcription cis-regulatory region binding"/>
    <property type="evidence" value="ECO:0007669"/>
    <property type="project" value="TreeGrafter"/>
</dbReference>
<dbReference type="SUPFAM" id="SSF48498">
    <property type="entry name" value="Tetracyclin repressor-like, C-terminal domain"/>
    <property type="match status" value="1"/>
</dbReference>
<dbReference type="InterPro" id="IPR009057">
    <property type="entry name" value="Homeodomain-like_sf"/>
</dbReference>
<evidence type="ECO:0000259" key="4">
    <source>
        <dbReference type="PROSITE" id="PS50977"/>
    </source>
</evidence>
<evidence type="ECO:0000256" key="1">
    <source>
        <dbReference type="ARBA" id="ARBA00023125"/>
    </source>
</evidence>
<dbReference type="AlphaFoldDB" id="A0A3S0XZV6"/>
<reference evidence="5 6" key="1">
    <citation type="submission" date="2018-12" db="EMBL/GenBank/DDBJ databases">
        <authorList>
            <person name="Li F."/>
        </authorList>
    </citation>
    <scope>NUCLEOTIDE SEQUENCE [LARGE SCALE GENOMIC DNA]</scope>
    <source>
        <strain evidence="5 6">EGI 6500705</strain>
    </source>
</reference>
<accession>A0A3S0XZV6</accession>
<keyword evidence="1 2" id="KW-0238">DNA-binding</keyword>
<dbReference type="PANTHER" id="PTHR30055:SF181">
    <property type="entry name" value="BLR6905 PROTEIN"/>
    <property type="match status" value="1"/>
</dbReference>
<dbReference type="InterPro" id="IPR001647">
    <property type="entry name" value="HTH_TetR"/>
</dbReference>
<keyword evidence="6" id="KW-1185">Reference proteome</keyword>
<dbReference type="SUPFAM" id="SSF46689">
    <property type="entry name" value="Homeodomain-like"/>
    <property type="match status" value="1"/>
</dbReference>
<evidence type="ECO:0000313" key="6">
    <source>
        <dbReference type="Proteomes" id="UP000274909"/>
    </source>
</evidence>
<organism evidence="5 6">
    <name type="scientific">Labedella endophytica</name>
    <dbReference type="NCBI Taxonomy" id="1523160"/>
    <lineage>
        <taxon>Bacteria</taxon>
        <taxon>Bacillati</taxon>
        <taxon>Actinomycetota</taxon>
        <taxon>Actinomycetes</taxon>
        <taxon>Micrococcales</taxon>
        <taxon>Microbacteriaceae</taxon>
        <taxon>Labedella</taxon>
    </lineage>
</organism>
<evidence type="ECO:0000256" key="2">
    <source>
        <dbReference type="PROSITE-ProRule" id="PRU00335"/>
    </source>
</evidence>
<dbReference type="PROSITE" id="PS50977">
    <property type="entry name" value="HTH_TETR_2"/>
    <property type="match status" value="1"/>
</dbReference>
<dbReference type="Gene3D" id="1.10.10.60">
    <property type="entry name" value="Homeodomain-like"/>
    <property type="match status" value="1"/>
</dbReference>
<evidence type="ECO:0000256" key="3">
    <source>
        <dbReference type="SAM" id="MobiDB-lite"/>
    </source>
</evidence>
<sequence length="220" mass="23252">MGSAMTESGAPLRGSSKEQQIVDAALEILRDRGPASVNIESVSAVSGVAKSTIYRRFSNRDELLSVAVASVAAAPELPAGLDIVEELRWVTLQCRDGVEHILGLGGVTGVLVDQDPRFSTTIRSMLLPWVALVRDILVRGVATGRFRSDVDIEVALNFVLGASIGEFLRAGTASDAWTDRVLRMLLVMLLPSDGSERPDSSAGPDGSGHPDAGNDVTRSA</sequence>
<name>A0A3S0XZV6_9MICO</name>
<feature type="region of interest" description="Disordered" evidence="3">
    <location>
        <begin position="194"/>
        <end position="220"/>
    </location>
</feature>
<dbReference type="Gene3D" id="1.10.357.10">
    <property type="entry name" value="Tetracycline Repressor, domain 2"/>
    <property type="match status" value="1"/>
</dbReference>
<dbReference type="GO" id="GO:0003700">
    <property type="term" value="F:DNA-binding transcription factor activity"/>
    <property type="evidence" value="ECO:0007669"/>
    <property type="project" value="TreeGrafter"/>
</dbReference>
<proteinExistence type="predicted"/>
<dbReference type="Pfam" id="PF00440">
    <property type="entry name" value="TetR_N"/>
    <property type="match status" value="1"/>
</dbReference>
<dbReference type="OrthoDB" id="9796019at2"/>
<protein>
    <submittedName>
        <fullName evidence="5">TetR/AcrR family transcriptional regulator</fullName>
    </submittedName>
</protein>
<dbReference type="InterPro" id="IPR050109">
    <property type="entry name" value="HTH-type_TetR-like_transc_reg"/>
</dbReference>
<dbReference type="Proteomes" id="UP000274909">
    <property type="component" value="Unassembled WGS sequence"/>
</dbReference>
<feature type="DNA-binding region" description="H-T-H motif" evidence="2">
    <location>
        <begin position="38"/>
        <end position="57"/>
    </location>
</feature>
<dbReference type="InterPro" id="IPR036271">
    <property type="entry name" value="Tet_transcr_reg_TetR-rel_C_sf"/>
</dbReference>
<evidence type="ECO:0000313" key="5">
    <source>
        <dbReference type="EMBL" id="RUR00868.1"/>
    </source>
</evidence>
<gene>
    <name evidence="5" type="ORF">ELQ94_04800</name>
</gene>
<dbReference type="PRINTS" id="PR00455">
    <property type="entry name" value="HTHTETR"/>
</dbReference>
<dbReference type="PANTHER" id="PTHR30055">
    <property type="entry name" value="HTH-TYPE TRANSCRIPTIONAL REGULATOR RUTR"/>
    <property type="match status" value="1"/>
</dbReference>
<dbReference type="EMBL" id="RZGZ01000002">
    <property type="protein sequence ID" value="RUR00868.1"/>
    <property type="molecule type" value="Genomic_DNA"/>
</dbReference>